<gene>
    <name evidence="1" type="ORF">TTHERM_00142200</name>
</gene>
<dbReference type="InterPro" id="IPR015943">
    <property type="entry name" value="WD40/YVTN_repeat-like_dom_sf"/>
</dbReference>
<dbReference type="GO" id="GO:0005509">
    <property type="term" value="F:calcium ion binding"/>
    <property type="evidence" value="ECO:0007669"/>
    <property type="project" value="InterPro"/>
</dbReference>
<dbReference type="SUPFAM" id="SSF101908">
    <property type="entry name" value="Putative isomerase YbhE"/>
    <property type="match status" value="1"/>
</dbReference>
<sequence length="1757" mass="203053">MCRQMVFDPNPLANLNIYSEYQYSTYLSAVSEDNQYAFVTARNGGLFVISLQNKLLPTIINRIFSSQAHCVFVQNGILYIGDVQDGLHIYDIKDIMNPILLAKWNAYSQIQSVILTKDSKYAFALGNGIVFLLDVTNPGNPNLISKNGVVAPDSYRVKFSPDETHLCISNHIKGVQIIDVRTRQNMIIRANTNPAFITWDCIFTPDQSSIYLVDAYYGLFYAYVKPIFDMPIGSTDLYTLSFKSIYSTPEIQQSIAITSDGLFLILGLRSVGQVLFQIQNNNYQDLVFVQRLNGNYLSNDIYFSQNNNEAFAFVTNGFSLLIFQQVQINTNKDFPNLFNTFQSSLLQTSPDYFPWQILCLSNGKQIIQTTPKHGFKIIDISNKYYPNLLSSTPERNGSFGGIQIDDTLNYLFVGSSQNGLEVYDISNQANPQFLNNYFPLDPKKYQNQGIGVSTDKSNQILIMSNGFYGFGIFNISNPQAIVNIGAYLNTKFSCSFEKCVITSDLHTIICACREEGLLFFDFNSQKIELVYFLQKLGSEYMILSDDERYSFVCNGFQGILIMNIENKTQPVLLSQQPLDGWAQSVISIFNQSYLLATQIEKGELVIINIEDLENPYIQSKLQFPDENSNSVCLTPDQKSAYFIGNKGLRQIPTSVNLIIHTQLQLQQTDKSGNSYFKDLSIGQSLLVGQTAQIFFIPLYIQVQVNIRNVFYYRNFQIQTLPNWITYIPQYNQLLIQVDKSGTFNNFSNEKKGENILILECLIQLNAQNFVTQNIKASVSQQIFSTLINQGYIDNQGFLTSKLDPKIDFYLDFFDDGSFSQSNVGTPKQIQQIQNDIKQILVFSQIQYPIRFFIQSSLKFNYNLKNFNETSLIQSPSLQISVLIQIVSKNGQFVKKELDGVLASFSDDKSSVKISGQTFYVNEVVSNNIQIANKTSDLSQCIIDFIISDSNNYDISKSIPLSQLSFISIYQPIIVDQSKLLQKQINNQFSNGNLYVEQTFQFSFDLNTFIQKDNLPITHQAFLVEQGDKQSQITTGLWIEFDSQNLGFSGYRSIKSLFDSYKIIVIATDGYSTVQDEFSIQFKQIPFFYVVQLAFQIIGPLLGILGIWRFRAEIYRFILQDKYQYSSDQATVGKVFKKQIVLMNQIWGDAKRLWKIYLQKNKKFEQELILQFTKNKKIDIALIIACIYQIYLDDKDKYPQINQREFEFLDSKLSRIFKRFCYQVILKQDKSTQQALKLLKRIGKKINSDNDWYKSFVDIQYKFKISQNKVVSLDQDSIKISSTDDSPIQQQKNDEIKICQIDTDMNKMNFKIEQKTNFNSFNQIQETEENKRRLSEIKIIQNINQKIQQQAHQLMDMESFGSKIQNQASNTVQTSNHHLQISSIHSKVEEQREEQYQQNFEKEKSETQNDYLNPFPEIKLKKELIIQTLTTSKPNLKWDQILLNEIILLEACGIPENNPNRISPTRGESIYLSSHQLLRVEAFKKDSEYSCCYSLAKFFKAHYSPIGLIQNNPLPKWLNCQLIDDVIYLWGTPQDNEEPEILIRVIDQFHFTIMSFFIFIKDQDGVFLNDKQQQGNLNKFKRENNKAISIRILKQQKKSSSPIHSTDNKYCLSQQQLKNTSSFRRLNKFGQDAQTDQMIKKEKIQKINSICLDKIQEIIPHQSQDYSHILDFKKQFIDSSALTYNKIPKSVNIQMNQNDMKDSFVDIEFYKQNIDQESIVNQITCNHIEEKPVQTYYYQIYQQFFNLILNRKMRDIIK</sequence>
<reference evidence="2" key="1">
    <citation type="journal article" date="2006" name="PLoS Biol.">
        <title>Macronuclear genome sequence of the ciliate Tetrahymena thermophila, a model eukaryote.</title>
        <authorList>
            <person name="Eisen J.A."/>
            <person name="Coyne R.S."/>
            <person name="Wu M."/>
            <person name="Wu D."/>
            <person name="Thiagarajan M."/>
            <person name="Wortman J.R."/>
            <person name="Badger J.H."/>
            <person name="Ren Q."/>
            <person name="Amedeo P."/>
            <person name="Jones K.M."/>
            <person name="Tallon L.J."/>
            <person name="Delcher A.L."/>
            <person name="Salzberg S.L."/>
            <person name="Silva J.C."/>
            <person name="Haas B.J."/>
            <person name="Majoros W.H."/>
            <person name="Farzad M."/>
            <person name="Carlton J.M."/>
            <person name="Smith R.K. Jr."/>
            <person name="Garg J."/>
            <person name="Pearlman R.E."/>
            <person name="Karrer K.M."/>
            <person name="Sun L."/>
            <person name="Manning G."/>
            <person name="Elde N.C."/>
            <person name="Turkewitz A.P."/>
            <person name="Asai D.J."/>
            <person name="Wilkes D.E."/>
            <person name="Wang Y."/>
            <person name="Cai H."/>
            <person name="Collins K."/>
            <person name="Stewart B.A."/>
            <person name="Lee S.R."/>
            <person name="Wilamowska K."/>
            <person name="Weinberg Z."/>
            <person name="Ruzzo W.L."/>
            <person name="Wloga D."/>
            <person name="Gaertig J."/>
            <person name="Frankel J."/>
            <person name="Tsao C.-C."/>
            <person name="Gorovsky M.A."/>
            <person name="Keeling P.J."/>
            <person name="Waller R.F."/>
            <person name="Patron N.J."/>
            <person name="Cherry J.M."/>
            <person name="Stover N.A."/>
            <person name="Krieger C.J."/>
            <person name="del Toro C."/>
            <person name="Ryder H.F."/>
            <person name="Williamson S.C."/>
            <person name="Barbeau R.A."/>
            <person name="Hamilton E.P."/>
            <person name="Orias E."/>
        </authorList>
    </citation>
    <scope>NUCLEOTIDE SEQUENCE [LARGE SCALE GENOMIC DNA]</scope>
    <source>
        <strain evidence="2">SB210</strain>
    </source>
</reference>
<dbReference type="SUPFAM" id="SSF49313">
    <property type="entry name" value="Cadherin-like"/>
    <property type="match status" value="1"/>
</dbReference>
<name>I7MI27_TETTS</name>
<dbReference type="InterPro" id="IPR015919">
    <property type="entry name" value="Cadherin-like_sf"/>
</dbReference>
<protein>
    <submittedName>
        <fullName evidence="1">MFS transporter, putative</fullName>
    </submittedName>
</protein>
<dbReference type="KEGG" id="tet:TTHERM_00142200"/>
<dbReference type="Gene3D" id="2.130.10.10">
    <property type="entry name" value="YVTN repeat-like/Quinoprotein amine dehydrogenase"/>
    <property type="match status" value="1"/>
</dbReference>
<accession>I7MI27</accession>
<dbReference type="RefSeq" id="XP_001011058.2">
    <property type="nucleotide sequence ID" value="XM_001011058.2"/>
</dbReference>
<dbReference type="OrthoDB" id="327717at2759"/>
<dbReference type="Proteomes" id="UP000009168">
    <property type="component" value="Unassembled WGS sequence"/>
</dbReference>
<dbReference type="InterPro" id="IPR013211">
    <property type="entry name" value="LVIVD"/>
</dbReference>
<dbReference type="EMBL" id="GG662793">
    <property type="protein sequence ID" value="EAR90813.2"/>
    <property type="molecule type" value="Genomic_DNA"/>
</dbReference>
<dbReference type="InParanoid" id="I7MI27"/>
<dbReference type="InterPro" id="IPR013783">
    <property type="entry name" value="Ig-like_fold"/>
</dbReference>
<keyword evidence="2" id="KW-1185">Reference proteome</keyword>
<dbReference type="Pfam" id="PF08309">
    <property type="entry name" value="LVIVD"/>
    <property type="match status" value="2"/>
</dbReference>
<organism evidence="1 2">
    <name type="scientific">Tetrahymena thermophila (strain SB210)</name>
    <dbReference type="NCBI Taxonomy" id="312017"/>
    <lineage>
        <taxon>Eukaryota</taxon>
        <taxon>Sar</taxon>
        <taxon>Alveolata</taxon>
        <taxon>Ciliophora</taxon>
        <taxon>Intramacronucleata</taxon>
        <taxon>Oligohymenophorea</taxon>
        <taxon>Hymenostomatida</taxon>
        <taxon>Tetrahymenina</taxon>
        <taxon>Tetrahymenidae</taxon>
        <taxon>Tetrahymena</taxon>
    </lineage>
</organism>
<dbReference type="GeneID" id="7827486"/>
<proteinExistence type="predicted"/>
<dbReference type="SUPFAM" id="SSF82171">
    <property type="entry name" value="DPP6 N-terminal domain-like"/>
    <property type="match status" value="1"/>
</dbReference>
<dbReference type="Gene3D" id="2.60.40.10">
    <property type="entry name" value="Immunoglobulins"/>
    <property type="match status" value="1"/>
</dbReference>
<evidence type="ECO:0000313" key="1">
    <source>
        <dbReference type="EMBL" id="EAR90813.2"/>
    </source>
</evidence>
<evidence type="ECO:0000313" key="2">
    <source>
        <dbReference type="Proteomes" id="UP000009168"/>
    </source>
</evidence>
<dbReference type="GO" id="GO:0016020">
    <property type="term" value="C:membrane"/>
    <property type="evidence" value="ECO:0007669"/>
    <property type="project" value="InterPro"/>
</dbReference>